<proteinExistence type="predicted"/>
<dbReference type="AlphaFoldDB" id="M3H3K1"/>
<accession>M3H3K1</accession>
<evidence type="ECO:0000313" key="2">
    <source>
        <dbReference type="Proteomes" id="UP000011770"/>
    </source>
</evidence>
<name>M3H3K1_9LEPT</name>
<gene>
    <name evidence="1" type="ORF">LEP1GSC188_1975</name>
</gene>
<dbReference type="EMBL" id="AHOR02000013">
    <property type="protein sequence ID" value="EMF83345.1"/>
    <property type="molecule type" value="Genomic_DNA"/>
</dbReference>
<sequence length="50" mass="6085">MEFSKKIKLVIQKLWVMNFGDSQNGNKKGYLNLFFFTLWEKILFEEVLIR</sequence>
<comment type="caution">
    <text evidence="1">The sequence shown here is derived from an EMBL/GenBank/DDBJ whole genome shotgun (WGS) entry which is preliminary data.</text>
</comment>
<dbReference type="Proteomes" id="UP000011770">
    <property type="component" value="Unassembled WGS sequence"/>
</dbReference>
<protein>
    <submittedName>
        <fullName evidence="1">Uncharacterized protein</fullName>
    </submittedName>
</protein>
<evidence type="ECO:0000313" key="1">
    <source>
        <dbReference type="EMBL" id="EMF83345.1"/>
    </source>
</evidence>
<reference evidence="1 2" key="1">
    <citation type="submission" date="2013-01" db="EMBL/GenBank/DDBJ databases">
        <authorList>
            <person name="Harkins D.M."/>
            <person name="Durkin A.S."/>
            <person name="Brinkac L.M."/>
            <person name="Haft D.H."/>
            <person name="Selengut J.D."/>
            <person name="Sanka R."/>
            <person name="DePew J."/>
            <person name="Purushe J."/>
            <person name="Tulsiani S.M."/>
            <person name="Graham G.C."/>
            <person name="Burns M.-A."/>
            <person name="Dohnt M.F."/>
            <person name="Smythe L.D."/>
            <person name="McKay D.B."/>
            <person name="Craig S.B."/>
            <person name="Vinetz J.M."/>
            <person name="Sutton G.G."/>
            <person name="Nierman W.C."/>
            <person name="Fouts D.E."/>
        </authorList>
    </citation>
    <scope>NUCLEOTIDE SEQUENCE [LARGE SCALE GENOMIC DNA]</scope>
    <source>
        <strain evidence="1 2">LT2116</strain>
    </source>
</reference>
<organism evidence="1 2">
    <name type="scientific">Leptospira weilii serovar Topaz str. LT2116</name>
    <dbReference type="NCBI Taxonomy" id="1088540"/>
    <lineage>
        <taxon>Bacteria</taxon>
        <taxon>Pseudomonadati</taxon>
        <taxon>Spirochaetota</taxon>
        <taxon>Spirochaetia</taxon>
        <taxon>Leptospirales</taxon>
        <taxon>Leptospiraceae</taxon>
        <taxon>Leptospira</taxon>
    </lineage>
</organism>